<dbReference type="Proteomes" id="UP001160148">
    <property type="component" value="Unassembled WGS sequence"/>
</dbReference>
<dbReference type="InterPro" id="IPR016071">
    <property type="entry name" value="Staphylococal_nuclease_OB-fold"/>
</dbReference>
<gene>
    <name evidence="2" type="ORF">MEUPH1_LOCUS835</name>
</gene>
<accession>A0AAV0VKZ2</accession>
<dbReference type="InterPro" id="IPR035437">
    <property type="entry name" value="SNase_OB-fold_sf"/>
</dbReference>
<proteinExistence type="predicted"/>
<protein>
    <recommendedName>
        <fullName evidence="1">TNase-like domain-containing protein</fullName>
    </recommendedName>
</protein>
<feature type="domain" description="TNase-like" evidence="1">
    <location>
        <begin position="42"/>
        <end position="122"/>
    </location>
</feature>
<dbReference type="EMBL" id="CARXXK010000001">
    <property type="protein sequence ID" value="CAI6343592.1"/>
    <property type="molecule type" value="Genomic_DNA"/>
</dbReference>
<organism evidence="2 3">
    <name type="scientific">Macrosiphum euphorbiae</name>
    <name type="common">potato aphid</name>
    <dbReference type="NCBI Taxonomy" id="13131"/>
    <lineage>
        <taxon>Eukaryota</taxon>
        <taxon>Metazoa</taxon>
        <taxon>Ecdysozoa</taxon>
        <taxon>Arthropoda</taxon>
        <taxon>Hexapoda</taxon>
        <taxon>Insecta</taxon>
        <taxon>Pterygota</taxon>
        <taxon>Neoptera</taxon>
        <taxon>Paraneoptera</taxon>
        <taxon>Hemiptera</taxon>
        <taxon>Sternorrhyncha</taxon>
        <taxon>Aphidomorpha</taxon>
        <taxon>Aphidoidea</taxon>
        <taxon>Aphididae</taxon>
        <taxon>Macrosiphini</taxon>
        <taxon>Macrosiphum</taxon>
    </lineage>
</organism>
<dbReference type="Gene3D" id="2.40.50.90">
    <property type="match status" value="1"/>
</dbReference>
<evidence type="ECO:0000259" key="1">
    <source>
        <dbReference type="Pfam" id="PF00565"/>
    </source>
</evidence>
<dbReference type="Pfam" id="PF00565">
    <property type="entry name" value="SNase"/>
    <property type="match status" value="1"/>
</dbReference>
<reference evidence="2 3" key="1">
    <citation type="submission" date="2023-01" db="EMBL/GenBank/DDBJ databases">
        <authorList>
            <person name="Whitehead M."/>
        </authorList>
    </citation>
    <scope>NUCLEOTIDE SEQUENCE [LARGE SCALE GENOMIC DNA]</scope>
</reference>
<dbReference type="SUPFAM" id="SSF50199">
    <property type="entry name" value="Staphylococcal nuclease"/>
    <property type="match status" value="1"/>
</dbReference>
<dbReference type="AlphaFoldDB" id="A0AAV0VKZ2"/>
<comment type="caution">
    <text evidence="2">The sequence shown here is derived from an EMBL/GenBank/DDBJ whole genome shotgun (WGS) entry which is preliminary data.</text>
</comment>
<keyword evidence="3" id="KW-1185">Reference proteome</keyword>
<name>A0AAV0VKZ2_9HEMI</name>
<sequence length="153" mass="17397">MVLNNVIAPKFGQRAAKNYTCKKHPKVLMMSRFHGKLVSFFVKSLLEKRYFLKLAGQVCGVGKITRDYGDIFYPTLDNNIVNELVENGLVTVKTVMSNNRTTYIQNLVVLQNKAKPATVGRWDPNAKNTAKKNNFIDEPFFKKNSKTRIKAVV</sequence>
<evidence type="ECO:0000313" key="3">
    <source>
        <dbReference type="Proteomes" id="UP001160148"/>
    </source>
</evidence>
<evidence type="ECO:0000313" key="2">
    <source>
        <dbReference type="EMBL" id="CAI6343592.1"/>
    </source>
</evidence>